<dbReference type="Gene3D" id="3.40.50.300">
    <property type="entry name" value="P-loop containing nucleotide triphosphate hydrolases"/>
    <property type="match status" value="2"/>
</dbReference>
<dbReference type="PATRIC" id="fig|1122241.3.peg.1824"/>
<dbReference type="InterPro" id="IPR027417">
    <property type="entry name" value="P-loop_NTPase"/>
</dbReference>
<dbReference type="PANTHER" id="PTHR43790">
    <property type="entry name" value="CARBOHYDRATE TRANSPORT ATP-BINDING PROTEIN MG119-RELATED"/>
    <property type="match status" value="1"/>
</dbReference>
<evidence type="ECO:0000256" key="5">
    <source>
        <dbReference type="ARBA" id="ARBA00022737"/>
    </source>
</evidence>
<evidence type="ECO:0000256" key="7">
    <source>
        <dbReference type="ARBA" id="ARBA00022840"/>
    </source>
</evidence>
<gene>
    <name evidence="11" type="primary">mglA_1</name>
    <name evidence="11" type="ORF">MOMUL_17270</name>
</gene>
<accession>A0A151AX82</accession>
<dbReference type="SMART" id="SM00382">
    <property type="entry name" value="AAA"/>
    <property type="match status" value="2"/>
</dbReference>
<evidence type="ECO:0000256" key="4">
    <source>
        <dbReference type="ARBA" id="ARBA00022597"/>
    </source>
</evidence>
<comment type="caution">
    <text evidence="11">The sequence shown here is derived from an EMBL/GenBank/DDBJ whole genome shotgun (WGS) entry which is preliminary data.</text>
</comment>
<dbReference type="GO" id="GO:0005524">
    <property type="term" value="F:ATP binding"/>
    <property type="evidence" value="ECO:0007669"/>
    <property type="project" value="UniProtKB-KW"/>
</dbReference>
<dbReference type="FunFam" id="3.40.50.300:FF:000127">
    <property type="entry name" value="Ribose import ATP-binding protein RbsA"/>
    <property type="match status" value="1"/>
</dbReference>
<keyword evidence="7 11" id="KW-0067">ATP-binding</keyword>
<dbReference type="PROSITE" id="PS00211">
    <property type="entry name" value="ABC_TRANSPORTER_1"/>
    <property type="match status" value="1"/>
</dbReference>
<dbReference type="SUPFAM" id="SSF52540">
    <property type="entry name" value="P-loop containing nucleoside triphosphate hydrolases"/>
    <property type="match status" value="2"/>
</dbReference>
<dbReference type="InterPro" id="IPR017871">
    <property type="entry name" value="ABC_transporter-like_CS"/>
</dbReference>
<dbReference type="GO" id="GO:0016887">
    <property type="term" value="F:ATP hydrolysis activity"/>
    <property type="evidence" value="ECO:0007669"/>
    <property type="project" value="InterPro"/>
</dbReference>
<keyword evidence="5" id="KW-0677">Repeat</keyword>
<evidence type="ECO:0000256" key="6">
    <source>
        <dbReference type="ARBA" id="ARBA00022741"/>
    </source>
</evidence>
<feature type="domain" description="ABC transporter" evidence="10">
    <location>
        <begin position="255"/>
        <end position="498"/>
    </location>
</feature>
<keyword evidence="11" id="KW-0378">Hydrolase</keyword>
<evidence type="ECO:0000256" key="8">
    <source>
        <dbReference type="ARBA" id="ARBA00022967"/>
    </source>
</evidence>
<keyword evidence="2" id="KW-0813">Transport</keyword>
<keyword evidence="4" id="KW-0762">Sugar transport</keyword>
<protein>
    <submittedName>
        <fullName evidence="11">Galactose/methyl galactoside import ATP-binding protein MglA</fullName>
        <ecNumber evidence="11">3.6.3.17</ecNumber>
    </submittedName>
</protein>
<evidence type="ECO:0000259" key="10">
    <source>
        <dbReference type="PROSITE" id="PS50893"/>
    </source>
</evidence>
<keyword evidence="9" id="KW-0472">Membrane</keyword>
<sequence length="504" mass="54944">MDLIPALQMKKVSKKFPGTMAVDNVDFEVYPGEVHALVGENGAGKSTLMKMLAGSFNDYTGQIYIDGKEVKLYSPAIAKANGIAMIYQELSLARPLTIAENVLVGRLPVRNKWFLDKKALIEETKACLKSVELDYLDPFTPVEEISQHEAQLVEIAKALGNNPRILVMDEPTSALSREEVERLFKIIGKLKQQGLAIVYISHHLTEIFQVADRVSVMRDGRKVGTLNITDVTQEELIEMMVGRSISQVNNAADRILGEVVLEVKNLSRYGFFHHISFCVRAGEILGIAGLAGAGRSELGRAISGVDPVDAGEIILAGRKIKVKNMAQALQYGIAYLTEDRKTQGLALRLTVEENLLAPLIPRHCKGFIYQKQIGTGIVKKLIDDLHISPPDPSRIVGNLSGGNQQKVLLGKWLATGPRVLILDEPTRGVDIGAKVTIHTAIEKLAAQGVAVILISSDIPELVRLSDRVLIMRKGHLLGEIPGKACTEEAVLLAINSEGEIAHAS</sequence>
<name>A0A151AX82_9FIRM</name>
<dbReference type="EMBL" id="LTBC01000005">
    <property type="protein sequence ID" value="KYH32152.1"/>
    <property type="molecule type" value="Genomic_DNA"/>
</dbReference>
<keyword evidence="12" id="KW-1185">Reference proteome</keyword>
<reference evidence="11 12" key="1">
    <citation type="submission" date="2016-02" db="EMBL/GenBank/DDBJ databases">
        <title>Genome sequence of Moorella mulderi DSM 14980.</title>
        <authorList>
            <person name="Poehlein A."/>
            <person name="Daniel R."/>
        </authorList>
    </citation>
    <scope>NUCLEOTIDE SEQUENCE [LARGE SCALE GENOMIC DNA]</scope>
    <source>
        <strain evidence="11 12">DSM 14980</strain>
    </source>
</reference>
<dbReference type="PROSITE" id="PS50893">
    <property type="entry name" value="ABC_TRANSPORTER_2"/>
    <property type="match status" value="2"/>
</dbReference>
<dbReference type="CDD" id="cd03215">
    <property type="entry name" value="ABC_Carb_Monos_II"/>
    <property type="match status" value="1"/>
</dbReference>
<evidence type="ECO:0000256" key="2">
    <source>
        <dbReference type="ARBA" id="ARBA00022448"/>
    </source>
</evidence>
<organism evidence="11 12">
    <name type="scientific">Moorella mulderi DSM 14980</name>
    <dbReference type="NCBI Taxonomy" id="1122241"/>
    <lineage>
        <taxon>Bacteria</taxon>
        <taxon>Bacillati</taxon>
        <taxon>Bacillota</taxon>
        <taxon>Clostridia</taxon>
        <taxon>Neomoorellales</taxon>
        <taxon>Neomoorellaceae</taxon>
        <taxon>Neomoorella</taxon>
    </lineage>
</organism>
<dbReference type="InterPro" id="IPR003593">
    <property type="entry name" value="AAA+_ATPase"/>
</dbReference>
<evidence type="ECO:0000256" key="3">
    <source>
        <dbReference type="ARBA" id="ARBA00022475"/>
    </source>
</evidence>
<dbReference type="PANTHER" id="PTHR43790:SF3">
    <property type="entry name" value="D-ALLOSE IMPORT ATP-BINDING PROTEIN ALSA-RELATED"/>
    <property type="match status" value="1"/>
</dbReference>
<feature type="domain" description="ABC transporter" evidence="10">
    <location>
        <begin position="7"/>
        <end position="244"/>
    </location>
</feature>
<evidence type="ECO:0000256" key="9">
    <source>
        <dbReference type="ARBA" id="ARBA00023136"/>
    </source>
</evidence>
<dbReference type="AlphaFoldDB" id="A0A151AX82"/>
<proteinExistence type="predicted"/>
<dbReference type="InterPro" id="IPR050107">
    <property type="entry name" value="ABC_carbohydrate_import_ATPase"/>
</dbReference>
<dbReference type="Proteomes" id="UP000075670">
    <property type="component" value="Unassembled WGS sequence"/>
</dbReference>
<dbReference type="EC" id="3.6.3.17" evidence="11"/>
<keyword evidence="3" id="KW-1003">Cell membrane</keyword>
<dbReference type="Pfam" id="PF00005">
    <property type="entry name" value="ABC_tran"/>
    <property type="match status" value="2"/>
</dbReference>
<dbReference type="GO" id="GO:0005886">
    <property type="term" value="C:plasma membrane"/>
    <property type="evidence" value="ECO:0007669"/>
    <property type="project" value="UniProtKB-SubCell"/>
</dbReference>
<evidence type="ECO:0000256" key="1">
    <source>
        <dbReference type="ARBA" id="ARBA00004202"/>
    </source>
</evidence>
<dbReference type="InterPro" id="IPR003439">
    <property type="entry name" value="ABC_transporter-like_ATP-bd"/>
</dbReference>
<comment type="subcellular location">
    <subcellularLocation>
        <location evidence="1">Cell membrane</location>
        <topology evidence="1">Peripheral membrane protein</topology>
    </subcellularLocation>
</comment>
<keyword evidence="6" id="KW-0547">Nucleotide-binding</keyword>
<evidence type="ECO:0000313" key="12">
    <source>
        <dbReference type="Proteomes" id="UP000075670"/>
    </source>
</evidence>
<keyword evidence="8" id="KW-1278">Translocase</keyword>
<evidence type="ECO:0000313" key="11">
    <source>
        <dbReference type="EMBL" id="KYH32152.1"/>
    </source>
</evidence>
<dbReference type="CDD" id="cd03216">
    <property type="entry name" value="ABC_Carb_Monos_I"/>
    <property type="match status" value="1"/>
</dbReference>